<accession>A0AAV0YCC0</accession>
<protein>
    <recommendedName>
        <fullName evidence="2">TTF-type domain-containing protein</fullName>
    </recommendedName>
</protein>
<reference evidence="3 4" key="1">
    <citation type="submission" date="2023-01" db="EMBL/GenBank/DDBJ databases">
        <authorList>
            <person name="Whitehead M."/>
        </authorList>
    </citation>
    <scope>NUCLEOTIDE SEQUENCE [LARGE SCALE GENOMIC DNA]</scope>
</reference>
<dbReference type="Proteomes" id="UP001160148">
    <property type="component" value="Unassembled WGS sequence"/>
</dbReference>
<evidence type="ECO:0000259" key="2">
    <source>
        <dbReference type="SMART" id="SM00597"/>
    </source>
</evidence>
<proteinExistence type="predicted"/>
<evidence type="ECO:0000256" key="1">
    <source>
        <dbReference type="SAM" id="MobiDB-lite"/>
    </source>
</evidence>
<dbReference type="InterPro" id="IPR052958">
    <property type="entry name" value="IFN-induced_PKR_regulator"/>
</dbReference>
<dbReference type="SMART" id="SM00597">
    <property type="entry name" value="ZnF_TTF"/>
    <property type="match status" value="1"/>
</dbReference>
<dbReference type="AlphaFoldDB" id="A0AAV0YCC0"/>
<dbReference type="PANTHER" id="PTHR46289">
    <property type="entry name" value="52 KDA REPRESSOR OF THE INHIBITOR OF THE PROTEIN KINASE-LIKE PROTEIN-RELATED"/>
    <property type="match status" value="1"/>
</dbReference>
<keyword evidence="4" id="KW-1185">Reference proteome</keyword>
<evidence type="ECO:0000313" key="3">
    <source>
        <dbReference type="EMBL" id="CAI6377304.1"/>
    </source>
</evidence>
<name>A0AAV0YCC0_9HEMI</name>
<feature type="domain" description="TTF-type" evidence="2">
    <location>
        <begin position="169"/>
        <end position="262"/>
    </location>
</feature>
<sequence>MSNYNYRCIRKPHEQSKTSFGVPKIESERNKWEESLGMTLKKSHLVEMSESTKRSLLSYFKVEPKRLKTSGDEDDPQEIPENPQLQYNSKNNISTSSSNLVSINDTILNEVRIECTNELSTEQIVCSYDISLYVGPKARKIDSKTRFELLNKEDWNPNFSYRFPTSGKRNLRFQFNWLNRWKWLVYSKIEDGVYCKICVLFGYTEGGRGHQQLGKLVLVKFNNWKNSFEKFNSHEHSEYHKTALMCANNLIAVFTNKKPAVDVMIDNNLKTTIQNNRNKIRPIIETIILCGRQGIAIRGHRDSGTIDLTAEPTQNEGNFRALLRYFDKEKKQIVEEFLTFTHVHDVTGKGLANKIIQTLESLSLNLSYLKGQGYDGAASMSGKFNGVQAHIFKKFPLAPYIHCSSHSLNLAISFACNVKAIRNTMGTIQEVCTFFRTPKRQHTLTESIKLKLPEVKATRLKILCTTRWVERHDSVILLIELFSAVIDALEKISIWLDIEASSKANRLFDAITKSEFIISIHIIGKIFAISLPLSRQLQTENIDLVQALQFASCVESTINSYRDNVIEEFSKEFLKVNNWCKELNLNISFDLTRTQIQSNKQMGLNEKSIEEFYRLTVFIPFLDSFLTQLHDRFLQHKNLLKNFSCLLPAKLSSSILNDGEDEIINLIRAYMVDIETTELGAIGENTTSENRLNGLALLNIHQEIKVTSENVLNLLSANARKLNF</sequence>
<organism evidence="3 4">
    <name type="scientific">Macrosiphum euphorbiae</name>
    <name type="common">potato aphid</name>
    <dbReference type="NCBI Taxonomy" id="13131"/>
    <lineage>
        <taxon>Eukaryota</taxon>
        <taxon>Metazoa</taxon>
        <taxon>Ecdysozoa</taxon>
        <taxon>Arthropoda</taxon>
        <taxon>Hexapoda</taxon>
        <taxon>Insecta</taxon>
        <taxon>Pterygota</taxon>
        <taxon>Neoptera</taxon>
        <taxon>Paraneoptera</taxon>
        <taxon>Hemiptera</taxon>
        <taxon>Sternorrhyncha</taxon>
        <taxon>Aphidomorpha</taxon>
        <taxon>Aphidoidea</taxon>
        <taxon>Aphididae</taxon>
        <taxon>Macrosiphini</taxon>
        <taxon>Macrosiphum</taxon>
    </lineage>
</organism>
<dbReference type="PANTHER" id="PTHR46289:SF17">
    <property type="entry name" value="HAT C-TERMINAL DIMERISATION DOMAIN-CONTAINING PROTEIN"/>
    <property type="match status" value="1"/>
</dbReference>
<dbReference type="SUPFAM" id="SSF53098">
    <property type="entry name" value="Ribonuclease H-like"/>
    <property type="match status" value="1"/>
</dbReference>
<feature type="region of interest" description="Disordered" evidence="1">
    <location>
        <begin position="67"/>
        <end position="91"/>
    </location>
</feature>
<evidence type="ECO:0000313" key="4">
    <source>
        <dbReference type="Proteomes" id="UP001160148"/>
    </source>
</evidence>
<dbReference type="InterPro" id="IPR012337">
    <property type="entry name" value="RNaseH-like_sf"/>
</dbReference>
<dbReference type="EMBL" id="CARXXK010001694">
    <property type="protein sequence ID" value="CAI6377304.1"/>
    <property type="molecule type" value="Genomic_DNA"/>
</dbReference>
<comment type="caution">
    <text evidence="3">The sequence shown here is derived from an EMBL/GenBank/DDBJ whole genome shotgun (WGS) entry which is preliminary data.</text>
</comment>
<gene>
    <name evidence="3" type="ORF">MEUPH1_LOCUS30584</name>
</gene>
<dbReference type="InterPro" id="IPR006580">
    <property type="entry name" value="Znf_TTF"/>
</dbReference>